<sequence>MKVICTRCGCTDVSCEAMINPNTKEFQDYTDESFLYGWCENCKTGVILSDTDEIQTEMQKKFDEFVKKNGKEPHYAICEIVWKDTDGNQDVKIQLSGDTGEDDDIFFYCQSLNGLKSLATFGCEDFIVTEINSFEEMIYNNEN</sequence>
<gene>
    <name evidence="1" type="ORF">BFLFYP10_02042</name>
</gene>
<dbReference type="AlphaFoldDB" id="A0A6N2V5X0"/>
<dbReference type="EMBL" id="CACRSZ010000049">
    <property type="protein sequence ID" value="VYT25824.1"/>
    <property type="molecule type" value="Genomic_DNA"/>
</dbReference>
<evidence type="ECO:0000313" key="1">
    <source>
        <dbReference type="EMBL" id="VYT25824.1"/>
    </source>
</evidence>
<accession>A0A6N2V5X0</accession>
<proteinExistence type="predicted"/>
<protein>
    <submittedName>
        <fullName evidence="1">Uncharacterized protein</fullName>
    </submittedName>
</protein>
<reference evidence="1" key="1">
    <citation type="submission" date="2019-11" db="EMBL/GenBank/DDBJ databases">
        <authorList>
            <person name="Feng L."/>
        </authorList>
    </citation>
    <scope>NUCLEOTIDE SEQUENCE</scope>
    <source>
        <strain evidence="1">BfaecisLFYP10</strain>
    </source>
</reference>
<organism evidence="1">
    <name type="scientific">Bacteroides faecis</name>
    <dbReference type="NCBI Taxonomy" id="674529"/>
    <lineage>
        <taxon>Bacteria</taxon>
        <taxon>Pseudomonadati</taxon>
        <taxon>Bacteroidota</taxon>
        <taxon>Bacteroidia</taxon>
        <taxon>Bacteroidales</taxon>
        <taxon>Bacteroidaceae</taxon>
        <taxon>Bacteroides</taxon>
    </lineage>
</organism>
<dbReference type="RefSeq" id="WP_421727785.1">
    <property type="nucleotide sequence ID" value="NZ_CACRSZ010000049.1"/>
</dbReference>
<name>A0A6N2V5X0_9BACE</name>